<dbReference type="Proteomes" id="UP001580407">
    <property type="component" value="Unassembled WGS sequence"/>
</dbReference>
<dbReference type="CDD" id="cd04301">
    <property type="entry name" value="NAT_SF"/>
    <property type="match status" value="1"/>
</dbReference>
<accession>A0ABV5BEF3</accession>
<sequence length="184" mass="20943">MGQIEEKSFTMKNGEAFTVRSALPEDAEKVLNYNKEIFGEAPYLLTTAEEFNMTNEQEKEYLEQILLDPGKLALIAEAQAEVIGFLDFHNGHKIRNKHQGTLAMNVGQKYRNQGIGKALLSSLLEWAERSPLIEKVALEVVTENYPAIRLYKSLGFVEEGRKTKAIKVNQDIYYDVMLMARLLK</sequence>
<dbReference type="Pfam" id="PF00583">
    <property type="entry name" value="Acetyltransf_1"/>
    <property type="match status" value="1"/>
</dbReference>
<feature type="domain" description="N-acetyltransferase" evidence="1">
    <location>
        <begin position="17"/>
        <end position="184"/>
    </location>
</feature>
<dbReference type="InterPro" id="IPR016181">
    <property type="entry name" value="Acyl_CoA_acyltransferase"/>
</dbReference>
<dbReference type="InterPro" id="IPR000182">
    <property type="entry name" value="GNAT_dom"/>
</dbReference>
<dbReference type="PANTHER" id="PTHR43415">
    <property type="entry name" value="SPERMIDINE N(1)-ACETYLTRANSFERASE"/>
    <property type="match status" value="1"/>
</dbReference>
<dbReference type="PANTHER" id="PTHR43415:SF3">
    <property type="entry name" value="GNAT-FAMILY ACETYLTRANSFERASE"/>
    <property type="match status" value="1"/>
</dbReference>
<protein>
    <submittedName>
        <fullName evidence="2">GNAT family N-acetyltransferase</fullName>
        <ecNumber evidence="2">2.3.-.-</ecNumber>
    </submittedName>
</protein>
<dbReference type="EC" id="2.3.-.-" evidence="2"/>
<keyword evidence="3" id="KW-1185">Reference proteome</keyword>
<dbReference type="GO" id="GO:0016746">
    <property type="term" value="F:acyltransferase activity"/>
    <property type="evidence" value="ECO:0007669"/>
    <property type="project" value="UniProtKB-KW"/>
</dbReference>
<keyword evidence="2" id="KW-0808">Transferase</keyword>
<keyword evidence="2" id="KW-0012">Acyltransferase</keyword>
<proteinExistence type="predicted"/>
<evidence type="ECO:0000259" key="1">
    <source>
        <dbReference type="PROSITE" id="PS51186"/>
    </source>
</evidence>
<gene>
    <name evidence="2" type="ORF">ACE3NQ_22895</name>
</gene>
<organism evidence="2 3">
    <name type="scientific">Paenibacillus terreus</name>
    <dbReference type="NCBI Taxonomy" id="1387834"/>
    <lineage>
        <taxon>Bacteria</taxon>
        <taxon>Bacillati</taxon>
        <taxon>Bacillota</taxon>
        <taxon>Bacilli</taxon>
        <taxon>Bacillales</taxon>
        <taxon>Paenibacillaceae</taxon>
        <taxon>Paenibacillus</taxon>
    </lineage>
</organism>
<dbReference type="EMBL" id="JBHILM010000030">
    <property type="protein sequence ID" value="MFB5683764.1"/>
    <property type="molecule type" value="Genomic_DNA"/>
</dbReference>
<comment type="caution">
    <text evidence="2">The sequence shown here is derived from an EMBL/GenBank/DDBJ whole genome shotgun (WGS) entry which is preliminary data.</text>
</comment>
<dbReference type="SUPFAM" id="SSF55729">
    <property type="entry name" value="Acyl-CoA N-acyltransferases (Nat)"/>
    <property type="match status" value="1"/>
</dbReference>
<dbReference type="PROSITE" id="PS51186">
    <property type="entry name" value="GNAT"/>
    <property type="match status" value="1"/>
</dbReference>
<dbReference type="RefSeq" id="WP_375527491.1">
    <property type="nucleotide sequence ID" value="NZ_JBHILM010000030.1"/>
</dbReference>
<evidence type="ECO:0000313" key="3">
    <source>
        <dbReference type="Proteomes" id="UP001580407"/>
    </source>
</evidence>
<reference evidence="2 3" key="1">
    <citation type="submission" date="2024-09" db="EMBL/GenBank/DDBJ databases">
        <authorList>
            <person name="Ruan L."/>
        </authorList>
    </citation>
    <scope>NUCLEOTIDE SEQUENCE [LARGE SCALE GENOMIC DNA]</scope>
    <source>
        <strain evidence="2 3">D33</strain>
    </source>
</reference>
<evidence type="ECO:0000313" key="2">
    <source>
        <dbReference type="EMBL" id="MFB5683764.1"/>
    </source>
</evidence>
<name>A0ABV5BEF3_9BACL</name>
<dbReference type="Gene3D" id="3.40.630.30">
    <property type="match status" value="1"/>
</dbReference>